<evidence type="ECO:0000313" key="1">
    <source>
        <dbReference type="EMBL" id="KIJ12315.1"/>
    </source>
</evidence>
<dbReference type="EMBL" id="KN819365">
    <property type="protein sequence ID" value="KIJ12315.1"/>
    <property type="molecule type" value="Genomic_DNA"/>
</dbReference>
<accession>A0A0C9T9L2</accession>
<sequence length="135" mass="14783">MPEHLSLQAPVVATIILQEQTGATARGQRVFPSVDMKLNSPAHSQRNFGRRQSHLEIAGGLETPAGTDPVCDMLSRVTARLRVEIELFSDHAALLFLAVKWLHDVGLGHTILDLVFNPLGPESIFVHDPSALMSR</sequence>
<reference evidence="2" key="2">
    <citation type="submission" date="2015-01" db="EMBL/GenBank/DDBJ databases">
        <title>Evolutionary Origins and Diversification of the Mycorrhizal Mutualists.</title>
        <authorList>
            <consortium name="DOE Joint Genome Institute"/>
            <consortium name="Mycorrhizal Genomics Consortium"/>
            <person name="Kohler A."/>
            <person name="Kuo A."/>
            <person name="Nagy L.G."/>
            <person name="Floudas D."/>
            <person name="Copeland A."/>
            <person name="Barry K.W."/>
            <person name="Cichocki N."/>
            <person name="Veneault-Fourrey C."/>
            <person name="LaButti K."/>
            <person name="Lindquist E.A."/>
            <person name="Lipzen A."/>
            <person name="Lundell T."/>
            <person name="Morin E."/>
            <person name="Murat C."/>
            <person name="Riley R."/>
            <person name="Ohm R."/>
            <person name="Sun H."/>
            <person name="Tunlid A."/>
            <person name="Henrissat B."/>
            <person name="Grigoriev I.V."/>
            <person name="Hibbett D.S."/>
            <person name="Martin F."/>
        </authorList>
    </citation>
    <scope>NUCLEOTIDE SEQUENCE [LARGE SCALE GENOMIC DNA]</scope>
    <source>
        <strain evidence="2">ATCC 200175</strain>
    </source>
</reference>
<reference evidence="1 2" key="1">
    <citation type="submission" date="2014-06" db="EMBL/GenBank/DDBJ databases">
        <authorList>
            <consortium name="DOE Joint Genome Institute"/>
            <person name="Kuo A."/>
            <person name="Kohler A."/>
            <person name="Nagy L.G."/>
            <person name="Floudas D."/>
            <person name="Copeland A."/>
            <person name="Barry K.W."/>
            <person name="Cichocki N."/>
            <person name="Veneault-Fourrey C."/>
            <person name="LaButti K."/>
            <person name="Lindquist E.A."/>
            <person name="Lipzen A."/>
            <person name="Lundell T."/>
            <person name="Morin E."/>
            <person name="Murat C."/>
            <person name="Sun H."/>
            <person name="Tunlid A."/>
            <person name="Henrissat B."/>
            <person name="Grigoriev I.V."/>
            <person name="Hibbett D.S."/>
            <person name="Martin F."/>
            <person name="Nordberg H.P."/>
            <person name="Cantor M.N."/>
            <person name="Hua S.X."/>
        </authorList>
    </citation>
    <scope>NUCLEOTIDE SEQUENCE [LARGE SCALE GENOMIC DNA]</scope>
    <source>
        <strain evidence="1 2">ATCC 200175</strain>
    </source>
</reference>
<gene>
    <name evidence="1" type="ORF">PAXINDRAFT_101257</name>
</gene>
<keyword evidence="2" id="KW-1185">Reference proteome</keyword>
<evidence type="ECO:0000313" key="2">
    <source>
        <dbReference type="Proteomes" id="UP000053647"/>
    </source>
</evidence>
<dbReference type="HOGENOM" id="CLU_1886415_0_0_1"/>
<protein>
    <submittedName>
        <fullName evidence="1">Uncharacterized protein</fullName>
    </submittedName>
</protein>
<name>A0A0C9T9L2_PAXIN</name>
<dbReference type="Proteomes" id="UP000053647">
    <property type="component" value="Unassembled WGS sequence"/>
</dbReference>
<proteinExistence type="predicted"/>
<dbReference type="AlphaFoldDB" id="A0A0C9T9L2"/>
<organism evidence="1 2">
    <name type="scientific">Paxillus involutus ATCC 200175</name>
    <dbReference type="NCBI Taxonomy" id="664439"/>
    <lineage>
        <taxon>Eukaryota</taxon>
        <taxon>Fungi</taxon>
        <taxon>Dikarya</taxon>
        <taxon>Basidiomycota</taxon>
        <taxon>Agaricomycotina</taxon>
        <taxon>Agaricomycetes</taxon>
        <taxon>Agaricomycetidae</taxon>
        <taxon>Boletales</taxon>
        <taxon>Paxilineae</taxon>
        <taxon>Paxillaceae</taxon>
        <taxon>Paxillus</taxon>
    </lineage>
</organism>